<dbReference type="SUPFAM" id="SSF55811">
    <property type="entry name" value="Nudix"/>
    <property type="match status" value="1"/>
</dbReference>
<dbReference type="RefSeq" id="WP_277578320.1">
    <property type="nucleotide sequence ID" value="NZ_JANRMI010000003.1"/>
</dbReference>
<dbReference type="InterPro" id="IPR029119">
    <property type="entry name" value="MutY_C"/>
</dbReference>
<keyword evidence="3" id="KW-0515">Mutator protein</keyword>
<dbReference type="EC" id="3.6.1.55" evidence="12"/>
<dbReference type="PANTHER" id="PTHR47707:SF1">
    <property type="entry name" value="NUDIX HYDROLASE FAMILY PROTEIN"/>
    <property type="match status" value="1"/>
</dbReference>
<dbReference type="InterPro" id="IPR020476">
    <property type="entry name" value="Nudix_hydrolase"/>
</dbReference>
<evidence type="ECO:0000256" key="9">
    <source>
        <dbReference type="ARBA" id="ARBA00023204"/>
    </source>
</evidence>
<dbReference type="PRINTS" id="PR00502">
    <property type="entry name" value="NUDIXFAMILY"/>
</dbReference>
<evidence type="ECO:0000313" key="19">
    <source>
        <dbReference type="EMBL" id="MDG0816842.1"/>
    </source>
</evidence>
<evidence type="ECO:0000256" key="10">
    <source>
        <dbReference type="ARBA" id="ARBA00035861"/>
    </source>
</evidence>
<keyword evidence="5" id="KW-0479">Metal-binding</keyword>
<gene>
    <name evidence="19" type="primary">mutT</name>
    <name evidence="19" type="ORF">NWE73_10730</name>
</gene>
<keyword evidence="4" id="KW-0235">DNA replication</keyword>
<reference evidence="19" key="1">
    <citation type="submission" date="2022-08" db="EMBL/GenBank/DDBJ databases">
        <title>Novel Bdellovibrio Species Isolated from Svalbard: Designation Bdellovibrio svalbardensis.</title>
        <authorList>
            <person name="Mitchell R.J."/>
            <person name="Choi S.Y."/>
        </authorList>
    </citation>
    <scope>NUCLEOTIDE SEQUENCE</scope>
    <source>
        <strain evidence="19">PAP01</strain>
    </source>
</reference>
<dbReference type="NCBIfam" id="TIGR00586">
    <property type="entry name" value="mutt"/>
    <property type="match status" value="1"/>
</dbReference>
<dbReference type="PANTHER" id="PTHR47707">
    <property type="entry name" value="8-OXO-DGTP DIPHOSPHATASE"/>
    <property type="match status" value="1"/>
</dbReference>
<organism evidence="19 20">
    <name type="scientific">Bdellovibrio svalbardensis</name>
    <dbReference type="NCBI Taxonomy" id="2972972"/>
    <lineage>
        <taxon>Bacteria</taxon>
        <taxon>Pseudomonadati</taxon>
        <taxon>Bdellovibrionota</taxon>
        <taxon>Bdellovibrionia</taxon>
        <taxon>Bdellovibrionales</taxon>
        <taxon>Pseudobdellovibrionaceae</taxon>
        <taxon>Bdellovibrio</taxon>
    </lineage>
</organism>
<evidence type="ECO:0000256" key="16">
    <source>
        <dbReference type="ARBA" id="ARBA00042798"/>
    </source>
</evidence>
<evidence type="ECO:0000256" key="2">
    <source>
        <dbReference type="ARBA" id="ARBA00005582"/>
    </source>
</evidence>
<name>A0ABT6DK09_9BACT</name>
<evidence type="ECO:0000256" key="5">
    <source>
        <dbReference type="ARBA" id="ARBA00022723"/>
    </source>
</evidence>
<comment type="catalytic activity">
    <reaction evidence="10">
        <text>8-oxo-dGTP + H2O = 8-oxo-dGMP + diphosphate + H(+)</text>
        <dbReference type="Rhea" id="RHEA:31575"/>
        <dbReference type="ChEBI" id="CHEBI:15377"/>
        <dbReference type="ChEBI" id="CHEBI:15378"/>
        <dbReference type="ChEBI" id="CHEBI:33019"/>
        <dbReference type="ChEBI" id="CHEBI:63224"/>
        <dbReference type="ChEBI" id="CHEBI:77896"/>
        <dbReference type="EC" id="3.6.1.55"/>
    </reaction>
</comment>
<comment type="cofactor">
    <cofactor evidence="1">
        <name>Mg(2+)</name>
        <dbReference type="ChEBI" id="CHEBI:18420"/>
    </cofactor>
</comment>
<dbReference type="InterPro" id="IPR020084">
    <property type="entry name" value="NUDIX_hydrolase_CS"/>
</dbReference>
<evidence type="ECO:0000256" key="14">
    <source>
        <dbReference type="ARBA" id="ARBA00041592"/>
    </source>
</evidence>
<dbReference type="Gene3D" id="3.90.79.10">
    <property type="entry name" value="Nucleoside Triphosphate Pyrophosphohydrolase"/>
    <property type="match status" value="1"/>
</dbReference>
<evidence type="ECO:0000256" key="11">
    <source>
        <dbReference type="ARBA" id="ARBA00036904"/>
    </source>
</evidence>
<comment type="similarity">
    <text evidence="2">Belongs to the Nudix hydrolase family.</text>
</comment>
<dbReference type="Pfam" id="PF14815">
    <property type="entry name" value="NUDIX_4"/>
    <property type="match status" value="1"/>
</dbReference>
<accession>A0ABT6DK09</accession>
<feature type="compositionally biased region" description="Polar residues" evidence="17">
    <location>
        <begin position="14"/>
        <end position="27"/>
    </location>
</feature>
<evidence type="ECO:0000256" key="7">
    <source>
        <dbReference type="ARBA" id="ARBA00022801"/>
    </source>
</evidence>
<evidence type="ECO:0000256" key="8">
    <source>
        <dbReference type="ARBA" id="ARBA00022842"/>
    </source>
</evidence>
<evidence type="ECO:0000256" key="4">
    <source>
        <dbReference type="ARBA" id="ARBA00022705"/>
    </source>
</evidence>
<dbReference type="InterPro" id="IPR000086">
    <property type="entry name" value="NUDIX_hydrolase_dom"/>
</dbReference>
<evidence type="ECO:0000313" key="20">
    <source>
        <dbReference type="Proteomes" id="UP001152321"/>
    </source>
</evidence>
<evidence type="ECO:0000256" key="1">
    <source>
        <dbReference type="ARBA" id="ARBA00001946"/>
    </source>
</evidence>
<dbReference type="InterPro" id="IPR047127">
    <property type="entry name" value="MutT-like"/>
</dbReference>
<feature type="region of interest" description="Disordered" evidence="17">
    <location>
        <begin position="1"/>
        <end position="32"/>
    </location>
</feature>
<dbReference type="Proteomes" id="UP001152321">
    <property type="component" value="Unassembled WGS sequence"/>
</dbReference>
<dbReference type="PROSITE" id="PS51462">
    <property type="entry name" value="NUDIX"/>
    <property type="match status" value="1"/>
</dbReference>
<dbReference type="CDD" id="cd03425">
    <property type="entry name" value="NUDIX_MutT_NudA_like"/>
    <property type="match status" value="1"/>
</dbReference>
<evidence type="ECO:0000256" key="13">
    <source>
        <dbReference type="ARBA" id="ARBA00040794"/>
    </source>
</evidence>
<comment type="catalytic activity">
    <reaction evidence="11">
        <text>8-oxo-GTP + H2O = 8-oxo-GMP + diphosphate + H(+)</text>
        <dbReference type="Rhea" id="RHEA:67616"/>
        <dbReference type="ChEBI" id="CHEBI:15377"/>
        <dbReference type="ChEBI" id="CHEBI:15378"/>
        <dbReference type="ChEBI" id="CHEBI:33019"/>
        <dbReference type="ChEBI" id="CHEBI:143553"/>
        <dbReference type="ChEBI" id="CHEBI:145694"/>
    </reaction>
</comment>
<dbReference type="InterPro" id="IPR003561">
    <property type="entry name" value="Mutator_MutT"/>
</dbReference>
<keyword evidence="20" id="KW-1185">Reference proteome</keyword>
<proteinExistence type="inferred from homology"/>
<keyword evidence="7" id="KW-0378">Hydrolase</keyword>
<evidence type="ECO:0000256" key="6">
    <source>
        <dbReference type="ARBA" id="ARBA00022763"/>
    </source>
</evidence>
<evidence type="ECO:0000256" key="12">
    <source>
        <dbReference type="ARBA" id="ARBA00038905"/>
    </source>
</evidence>
<feature type="domain" description="Nudix hydrolase" evidence="18">
    <location>
        <begin position="36"/>
        <end position="161"/>
    </location>
</feature>
<keyword evidence="8" id="KW-0460">Magnesium</keyword>
<dbReference type="PROSITE" id="PS00893">
    <property type="entry name" value="NUDIX_BOX"/>
    <property type="match status" value="1"/>
</dbReference>
<evidence type="ECO:0000256" key="3">
    <source>
        <dbReference type="ARBA" id="ARBA00022457"/>
    </source>
</evidence>
<evidence type="ECO:0000256" key="17">
    <source>
        <dbReference type="SAM" id="MobiDB-lite"/>
    </source>
</evidence>
<evidence type="ECO:0000256" key="15">
    <source>
        <dbReference type="ARBA" id="ARBA00041979"/>
    </source>
</evidence>
<protein>
    <recommendedName>
        <fullName evidence="13">8-oxo-dGTP diphosphatase</fullName>
        <ecNumber evidence="12">3.6.1.55</ecNumber>
    </recommendedName>
    <alternativeName>
        <fullName evidence="16">7,8-dihydro-8-oxoguanine-triphosphatase</fullName>
    </alternativeName>
    <alternativeName>
        <fullName evidence="15">Mutator protein MutT</fullName>
    </alternativeName>
    <alternativeName>
        <fullName evidence="14">dGTP pyrophosphohydrolase</fullName>
    </alternativeName>
</protein>
<dbReference type="EMBL" id="JANRMI010000003">
    <property type="protein sequence ID" value="MDG0816842.1"/>
    <property type="molecule type" value="Genomic_DNA"/>
</dbReference>
<comment type="caution">
    <text evidence="19">The sequence shown here is derived from an EMBL/GenBank/DDBJ whole genome shotgun (WGS) entry which is preliminary data.</text>
</comment>
<sequence>MSDNKLSSGGAGGQTSPSEAGVQTGQPKKSKIRKGHWIPVVAGFLRKDGKILVGQRPENNSLAGQWEFPGGKIENGETPEFALARELNEELGIEAEVGELKLACTHSYGDVGILILFYEIIYWKGEPRAKHHMMLEWIHPEELKHRNIPEANRKILDRIYKALGIEWRK</sequence>
<keyword evidence="9" id="KW-0234">DNA repair</keyword>
<keyword evidence="6" id="KW-0227">DNA damage</keyword>
<dbReference type="InterPro" id="IPR015797">
    <property type="entry name" value="NUDIX_hydrolase-like_dom_sf"/>
</dbReference>
<evidence type="ECO:0000259" key="18">
    <source>
        <dbReference type="PROSITE" id="PS51462"/>
    </source>
</evidence>